<dbReference type="Gene3D" id="3.20.20.30">
    <property type="entry name" value="Luciferase-like domain"/>
    <property type="match status" value="1"/>
</dbReference>
<reference evidence="4 5" key="1">
    <citation type="submission" date="2018-10" db="EMBL/GenBank/DDBJ databases">
        <title>Genomic Encyclopedia of Archaeal and Bacterial Type Strains, Phase II (KMG-II): from individual species to whole genera.</title>
        <authorList>
            <person name="Goeker M."/>
        </authorList>
    </citation>
    <scope>NUCLEOTIDE SEQUENCE [LARGE SCALE GENOMIC DNA]</scope>
    <source>
        <strain evidence="4 5">RP-AC37</strain>
    </source>
</reference>
<dbReference type="NCBIfam" id="TIGR03557">
    <property type="entry name" value="F420_G6P_family"/>
    <property type="match status" value="1"/>
</dbReference>
<feature type="chain" id="PRO_5019107278" evidence="2">
    <location>
        <begin position="36"/>
        <end position="371"/>
    </location>
</feature>
<protein>
    <submittedName>
        <fullName evidence="4">TAT-translocated FGD2 family F420-dependent dehydrogenase</fullName>
    </submittedName>
</protein>
<keyword evidence="2" id="KW-0732">Signal</keyword>
<dbReference type="AlphaFoldDB" id="A0A420XP64"/>
<evidence type="ECO:0000256" key="1">
    <source>
        <dbReference type="ARBA" id="ARBA00023002"/>
    </source>
</evidence>
<dbReference type="RefSeq" id="WP_121193756.1">
    <property type="nucleotide sequence ID" value="NZ_RBWV01000012.1"/>
</dbReference>
<dbReference type="CDD" id="cd01097">
    <property type="entry name" value="Tetrahydromethanopterin_reductase"/>
    <property type="match status" value="1"/>
</dbReference>
<dbReference type="OrthoDB" id="180193at2"/>
<keyword evidence="5" id="KW-1185">Reference proteome</keyword>
<name>A0A420XP64_9ACTN</name>
<accession>A0A420XP64</accession>
<evidence type="ECO:0000259" key="3">
    <source>
        <dbReference type="Pfam" id="PF00296"/>
    </source>
</evidence>
<dbReference type="Proteomes" id="UP000281955">
    <property type="component" value="Unassembled WGS sequence"/>
</dbReference>
<sequence length="371" mass="40154">MPDARTTTRRAVLRSGAAVTGAAALGAAAPATAQAAPEPPRPRVTAKVGFVLSHEQFRTQSLVSWASQAEAVGFSHVWTSDHLQPWEDVQGHSMHPWITHGIISHTTSRVHFGTGVTCPTYRHHPSEVAQAFASLGILAPGRVFLGVGTGEALNEQAGTGSFGPYAERAARLVEAVQLIRRLWEGQRVSFRGTYYTVDQFQLYDVPSKPVPILMAASGPKSAYNAGRYGDGWICSAKDLMKPELQAAFAQGARDAGKDPDTMPKYAESFVNIGGPAELLYSGVRWRFTYDSWNPELLYEPNPLRIQQKAAASFSLAQATAAWPKGPDPDVHIKAAQKILDMGGTPFIHSGEHDQPGVIEFYGKNVLPRLTA</sequence>
<proteinExistence type="predicted"/>
<dbReference type="InterPro" id="IPR036661">
    <property type="entry name" value="Luciferase-like_sf"/>
</dbReference>
<dbReference type="SUPFAM" id="SSF51679">
    <property type="entry name" value="Bacterial luciferase-like"/>
    <property type="match status" value="1"/>
</dbReference>
<dbReference type="InterPro" id="IPR011251">
    <property type="entry name" value="Luciferase-like_dom"/>
</dbReference>
<feature type="signal peptide" evidence="2">
    <location>
        <begin position="1"/>
        <end position="35"/>
    </location>
</feature>
<dbReference type="GO" id="GO:0016705">
    <property type="term" value="F:oxidoreductase activity, acting on paired donors, with incorporation or reduction of molecular oxygen"/>
    <property type="evidence" value="ECO:0007669"/>
    <property type="project" value="InterPro"/>
</dbReference>
<gene>
    <name evidence="4" type="ORF">CLV35_2472</name>
</gene>
<dbReference type="InterPro" id="IPR019945">
    <property type="entry name" value="F420_G6P_DH-rel"/>
</dbReference>
<feature type="domain" description="Luciferase-like" evidence="3">
    <location>
        <begin position="53"/>
        <end position="276"/>
    </location>
</feature>
<dbReference type="InterPro" id="IPR050564">
    <property type="entry name" value="F420-G6PD/mer"/>
</dbReference>
<dbReference type="Pfam" id="PF00296">
    <property type="entry name" value="Bac_luciferase"/>
    <property type="match status" value="1"/>
</dbReference>
<evidence type="ECO:0000313" key="5">
    <source>
        <dbReference type="Proteomes" id="UP000281955"/>
    </source>
</evidence>
<dbReference type="PROSITE" id="PS51318">
    <property type="entry name" value="TAT"/>
    <property type="match status" value="1"/>
</dbReference>
<evidence type="ECO:0000256" key="2">
    <source>
        <dbReference type="SAM" id="SignalP"/>
    </source>
</evidence>
<evidence type="ECO:0000313" key="4">
    <source>
        <dbReference type="EMBL" id="RKS73974.1"/>
    </source>
</evidence>
<organism evidence="4 5">
    <name type="scientific">Motilibacter peucedani</name>
    <dbReference type="NCBI Taxonomy" id="598650"/>
    <lineage>
        <taxon>Bacteria</taxon>
        <taxon>Bacillati</taxon>
        <taxon>Actinomycetota</taxon>
        <taxon>Actinomycetes</taxon>
        <taxon>Motilibacterales</taxon>
        <taxon>Motilibacteraceae</taxon>
        <taxon>Motilibacter</taxon>
    </lineage>
</organism>
<dbReference type="InParanoid" id="A0A420XP64"/>
<comment type="caution">
    <text evidence="4">The sequence shown here is derived from an EMBL/GenBank/DDBJ whole genome shotgun (WGS) entry which is preliminary data.</text>
</comment>
<dbReference type="InterPro" id="IPR006311">
    <property type="entry name" value="TAT_signal"/>
</dbReference>
<dbReference type="EMBL" id="RBWV01000012">
    <property type="protein sequence ID" value="RKS73974.1"/>
    <property type="molecule type" value="Genomic_DNA"/>
</dbReference>
<dbReference type="PANTHER" id="PTHR43244">
    <property type="match status" value="1"/>
</dbReference>
<dbReference type="PANTHER" id="PTHR43244:SF1">
    <property type="entry name" value="5,10-METHYLENETETRAHYDROMETHANOPTERIN REDUCTASE"/>
    <property type="match status" value="1"/>
</dbReference>
<keyword evidence="1" id="KW-0560">Oxidoreductase</keyword>